<reference evidence="2 3" key="1">
    <citation type="submission" date="2019-09" db="EMBL/GenBank/DDBJ databases">
        <authorList>
            <person name="Wang X."/>
        </authorList>
    </citation>
    <scope>NUCLEOTIDE SEQUENCE [LARGE SCALE GENOMIC DNA]</scope>
    <source>
        <strain evidence="2 3">CICC 11023</strain>
    </source>
</reference>
<keyword evidence="3" id="KW-1185">Reference proteome</keyword>
<organism evidence="2 3">
    <name type="scientific">Nocardia colli</name>
    <dbReference type="NCBI Taxonomy" id="2545717"/>
    <lineage>
        <taxon>Bacteria</taxon>
        <taxon>Bacillati</taxon>
        <taxon>Actinomycetota</taxon>
        <taxon>Actinomycetes</taxon>
        <taxon>Mycobacteriales</taxon>
        <taxon>Nocardiaceae</taxon>
        <taxon>Nocardia</taxon>
    </lineage>
</organism>
<dbReference type="Proteomes" id="UP000323876">
    <property type="component" value="Unassembled WGS sequence"/>
</dbReference>
<name>A0A5N0EI69_9NOCA</name>
<evidence type="ECO:0000313" key="3">
    <source>
        <dbReference type="Proteomes" id="UP000323876"/>
    </source>
</evidence>
<comment type="caution">
    <text evidence="2">The sequence shown here is derived from an EMBL/GenBank/DDBJ whole genome shotgun (WGS) entry which is preliminary data.</text>
</comment>
<evidence type="ECO:0000256" key="1">
    <source>
        <dbReference type="SAM" id="MobiDB-lite"/>
    </source>
</evidence>
<evidence type="ECO:0000313" key="2">
    <source>
        <dbReference type="EMBL" id="KAA8888520.1"/>
    </source>
</evidence>
<gene>
    <name evidence="2" type="ORF">F3087_16085</name>
</gene>
<protein>
    <submittedName>
        <fullName evidence="2">Uncharacterized protein</fullName>
    </submittedName>
</protein>
<dbReference type="EMBL" id="VXLC01000004">
    <property type="protein sequence ID" value="KAA8888520.1"/>
    <property type="molecule type" value="Genomic_DNA"/>
</dbReference>
<dbReference type="RefSeq" id="WP_150402685.1">
    <property type="nucleotide sequence ID" value="NZ_VXLC01000004.1"/>
</dbReference>
<proteinExistence type="predicted"/>
<dbReference type="OrthoDB" id="4564526at2"/>
<accession>A0A5N0EI69</accession>
<dbReference type="AlphaFoldDB" id="A0A5N0EI69"/>
<sequence>MASREITVRLAKADWRIVSDAADCAGMSIEAYISWGVRLLALQAVPGAASPGPGFARPEQSRRAKTPVEQPESAVWEQCFAERLSHHAEQFREV</sequence>
<feature type="region of interest" description="Disordered" evidence="1">
    <location>
        <begin position="51"/>
        <end position="70"/>
    </location>
</feature>